<evidence type="ECO:0000313" key="2">
    <source>
        <dbReference type="Proteomes" id="UP000016223"/>
    </source>
</evidence>
<dbReference type="KEGG" id="vpd:VAPA_1c39170"/>
<proteinExistence type="predicted"/>
<accession>T1XFV4</accession>
<organism evidence="1 2">
    <name type="scientific">Variovorax paradoxus B4</name>
    <dbReference type="NCBI Taxonomy" id="1246301"/>
    <lineage>
        <taxon>Bacteria</taxon>
        <taxon>Pseudomonadati</taxon>
        <taxon>Pseudomonadota</taxon>
        <taxon>Betaproteobacteria</taxon>
        <taxon>Burkholderiales</taxon>
        <taxon>Comamonadaceae</taxon>
        <taxon>Variovorax</taxon>
    </lineage>
</organism>
<dbReference type="AlphaFoldDB" id="T1XFV4"/>
<name>T1XFV4_VARPD</name>
<gene>
    <name evidence="1" type="ORF">VAPA_1c39170</name>
</gene>
<dbReference type="HOGENOM" id="CLU_791432_0_0_4"/>
<evidence type="ECO:0000313" key="1">
    <source>
        <dbReference type="EMBL" id="AGU50995.1"/>
    </source>
</evidence>
<dbReference type="EMBL" id="CP003911">
    <property type="protein sequence ID" value="AGU50995.1"/>
    <property type="molecule type" value="Genomic_DNA"/>
</dbReference>
<protein>
    <submittedName>
        <fullName evidence="1">Putative HNH nuclease</fullName>
    </submittedName>
</protein>
<sequence length="332" mass="37298">MLPRRKSLTSYTTMCPFQAMNTMSPIHAAREYVLEAVQRPALASALPESTQAKVRHSDIWLNQFKRIGDLFAYLKRFSADKQDGIYLEMHALGLQTFEDIVEPFEKRFGDWVGDRMRASDFVIGETYSAHDILIFSANYDTRAGGMFVIESDGLPTAVVIKATLSGGRYANEWLEQGRRLKCFLKSKTLKDGSVQFGEHFKPNAAILNVPGLPVLAFVRHTSNDRFVYAGAFSFHQLHVEADGAKWFELVLTIPTEVIADAGYVQRQLQDRVASALSQSQQQRLERLANAPKKPKTIRTVSTAFVRNPDVIAEVLFRAEGQCEGCKRPAPFC</sequence>
<reference evidence="1 2" key="1">
    <citation type="submission" date="2012-10" db="EMBL/GenBank/DDBJ databases">
        <title>Genome sequence of Variovorax paradoxus B4.</title>
        <authorList>
            <person name="Schuldes J."/>
            <person name="Brandt U."/>
            <person name="Hiessl S."/>
            <person name="Wuebbeler J.H."/>
            <person name="Thuermer A."/>
            <person name="Steinbuechel A."/>
            <person name="Daniel R."/>
        </authorList>
    </citation>
    <scope>NUCLEOTIDE SEQUENCE [LARGE SCALE GENOMIC DNA]</scope>
    <source>
        <strain evidence="1 2">B4</strain>
    </source>
</reference>
<dbReference type="Proteomes" id="UP000016223">
    <property type="component" value="Chromosome 1"/>
</dbReference>